<sequence>MPVFLDELALSVARCSELSAANHPQTGREHPCHKIVRSQDNHAGAFQVPEAWAGNLGKAQVVFLSSNPAISAGIPDAKLPSKRFAEKYPTTDWSDTDIADFMINRFSPEHVWVSERRHRKVDEAHVAGGPMWGSKERYWGWIEKQTNALLGNDIPWYERSVMTEVVHCKSANEQGVQEAVQLCSAKHMGRILEASPAGLVVVVGGKAATALRSANPSAFVDRPQFGKQGPDGLPDPKQNIFEMHVGGRSRLVCFIKHPSAFGGSAHLQSTYAQDFHVLQEAASILPH</sequence>
<dbReference type="EMBL" id="BJMD01000008">
    <property type="protein sequence ID" value="GEB18866.1"/>
    <property type="molecule type" value="Genomic_DNA"/>
</dbReference>
<name>A0A4Y3NIE8_PAEAU</name>
<comment type="caution">
    <text evidence="1">The sequence shown here is derived from an EMBL/GenBank/DDBJ whole genome shotgun (WGS) entry which is preliminary data.</text>
</comment>
<dbReference type="Proteomes" id="UP000317715">
    <property type="component" value="Unassembled WGS sequence"/>
</dbReference>
<gene>
    <name evidence="1" type="ORF">AAU01_16210</name>
</gene>
<evidence type="ECO:0008006" key="3">
    <source>
        <dbReference type="Google" id="ProtNLM"/>
    </source>
</evidence>
<evidence type="ECO:0000313" key="1">
    <source>
        <dbReference type="EMBL" id="GEB18866.1"/>
    </source>
</evidence>
<dbReference type="AlphaFoldDB" id="A0A4Y3NIE8"/>
<evidence type="ECO:0000313" key="2">
    <source>
        <dbReference type="Proteomes" id="UP000317715"/>
    </source>
</evidence>
<organism evidence="1 2">
    <name type="scientific">Paenarthrobacter aurescens</name>
    <name type="common">Arthrobacter aurescens</name>
    <dbReference type="NCBI Taxonomy" id="43663"/>
    <lineage>
        <taxon>Bacteria</taxon>
        <taxon>Bacillati</taxon>
        <taxon>Actinomycetota</taxon>
        <taxon>Actinomycetes</taxon>
        <taxon>Micrococcales</taxon>
        <taxon>Micrococcaceae</taxon>
        <taxon>Paenarthrobacter</taxon>
    </lineage>
</organism>
<proteinExistence type="predicted"/>
<protein>
    <recommendedName>
        <fullName evidence="3">Uracil-DNA glycosylase-like domain-containing protein</fullName>
    </recommendedName>
</protein>
<accession>A0A4Y3NIE8</accession>
<keyword evidence="2" id="KW-1185">Reference proteome</keyword>
<reference evidence="1 2" key="1">
    <citation type="submission" date="2019-06" db="EMBL/GenBank/DDBJ databases">
        <title>Whole genome shotgun sequence of Paenarthrobacter aurescens NBRC 12136.</title>
        <authorList>
            <person name="Hosoyama A."/>
            <person name="Uohara A."/>
            <person name="Ohji S."/>
            <person name="Ichikawa N."/>
        </authorList>
    </citation>
    <scope>NUCLEOTIDE SEQUENCE [LARGE SCALE GENOMIC DNA]</scope>
    <source>
        <strain evidence="1 2">NBRC 12136</strain>
    </source>
</reference>